<dbReference type="InterPro" id="IPR039261">
    <property type="entry name" value="FNR_nucleotide-bd"/>
</dbReference>
<name>X0ZU85_9ZZZZ</name>
<reference evidence="1" key="1">
    <citation type="journal article" date="2014" name="Front. Microbiol.">
        <title>High frequency of phylogenetically diverse reductive dehalogenase-homologous genes in deep subseafloor sedimentary metagenomes.</title>
        <authorList>
            <person name="Kawai M."/>
            <person name="Futagami T."/>
            <person name="Toyoda A."/>
            <person name="Takaki Y."/>
            <person name="Nishi S."/>
            <person name="Hori S."/>
            <person name="Arai W."/>
            <person name="Tsubouchi T."/>
            <person name="Morono Y."/>
            <person name="Uchiyama I."/>
            <person name="Ito T."/>
            <person name="Fujiyama A."/>
            <person name="Inagaki F."/>
            <person name="Takami H."/>
        </authorList>
    </citation>
    <scope>NUCLEOTIDE SEQUENCE</scope>
    <source>
        <strain evidence="1">Expedition CK06-06</strain>
    </source>
</reference>
<organism evidence="1">
    <name type="scientific">marine sediment metagenome</name>
    <dbReference type="NCBI Taxonomy" id="412755"/>
    <lineage>
        <taxon>unclassified sequences</taxon>
        <taxon>metagenomes</taxon>
        <taxon>ecological metagenomes</taxon>
    </lineage>
</organism>
<sequence length="97" mass="10557">PCYPQAKELKEAGNTIISILGARTKDLLFWQDKMTAVSDKLIIATNDGSEGMKGFVTDPLKKLLSEEKISLVIAIGPMIMMKNVALMTSGIVPFCLL</sequence>
<comment type="caution">
    <text evidence="1">The sequence shown here is derived from an EMBL/GenBank/DDBJ whole genome shotgun (WGS) entry which is preliminary data.</text>
</comment>
<protein>
    <submittedName>
        <fullName evidence="1">Uncharacterized protein</fullName>
    </submittedName>
</protein>
<dbReference type="InterPro" id="IPR050353">
    <property type="entry name" value="PyrK_electron_transfer"/>
</dbReference>
<dbReference type="SUPFAM" id="SSF52343">
    <property type="entry name" value="Ferredoxin reductase-like, C-terminal NADP-linked domain"/>
    <property type="match status" value="1"/>
</dbReference>
<evidence type="ECO:0000313" key="1">
    <source>
        <dbReference type="EMBL" id="GAG64008.1"/>
    </source>
</evidence>
<dbReference type="PANTHER" id="PTHR43513">
    <property type="entry name" value="DIHYDROOROTATE DEHYDROGENASE B (NAD(+)), ELECTRON TRANSFER SUBUNIT"/>
    <property type="match status" value="1"/>
</dbReference>
<dbReference type="AlphaFoldDB" id="X0ZU85"/>
<dbReference type="EMBL" id="BART01009166">
    <property type="protein sequence ID" value="GAG64008.1"/>
    <property type="molecule type" value="Genomic_DNA"/>
</dbReference>
<gene>
    <name evidence="1" type="ORF">S01H4_20396</name>
</gene>
<feature type="non-terminal residue" evidence="1">
    <location>
        <position position="1"/>
    </location>
</feature>
<dbReference type="PANTHER" id="PTHR43513:SF3">
    <property type="entry name" value="DIHYDROOROTATE DEHYDROGENASE B (NAD(+)), ELECTRON TRANSFER SUBUNIT-RELATED"/>
    <property type="match status" value="1"/>
</dbReference>
<accession>X0ZU85</accession>
<proteinExistence type="predicted"/>
<dbReference type="Gene3D" id="3.40.50.80">
    <property type="entry name" value="Nucleotide-binding domain of ferredoxin-NADP reductase (FNR) module"/>
    <property type="match status" value="1"/>
</dbReference>